<dbReference type="PANTHER" id="PTHR45138">
    <property type="entry name" value="REGULATORY COMPONENTS OF SENSORY TRANSDUCTION SYSTEM"/>
    <property type="match status" value="1"/>
</dbReference>
<feature type="transmembrane region" description="Helical" evidence="3">
    <location>
        <begin position="173"/>
        <end position="192"/>
    </location>
</feature>
<reference evidence="5 6" key="1">
    <citation type="submission" date="2021-05" db="EMBL/GenBank/DDBJ databases">
        <title>Molecular characterization for Shewanella algae harboring chromosomal blaOXA-55-like strains isolated from clinical and environment sample.</title>
        <authorList>
            <person name="Ohama Y."/>
            <person name="Aoki K."/>
            <person name="Harada S."/>
            <person name="Moriya K."/>
            <person name="Ishii Y."/>
            <person name="Tateda K."/>
        </authorList>
    </citation>
    <scope>NUCLEOTIDE SEQUENCE [LARGE SCALE GENOMIC DNA]</scope>
    <source>
        <strain evidence="5 6">LMG 23746</strain>
    </source>
</reference>
<keyword evidence="3" id="KW-1133">Transmembrane helix</keyword>
<feature type="domain" description="GGDEF" evidence="4">
    <location>
        <begin position="580"/>
        <end position="716"/>
    </location>
</feature>
<dbReference type="InterPro" id="IPR000160">
    <property type="entry name" value="GGDEF_dom"/>
</dbReference>
<dbReference type="CDD" id="cd12914">
    <property type="entry name" value="PDC1_DGC_like"/>
    <property type="match status" value="1"/>
</dbReference>
<evidence type="ECO:0000256" key="3">
    <source>
        <dbReference type="SAM" id="Phobius"/>
    </source>
</evidence>
<dbReference type="Pfam" id="PF00990">
    <property type="entry name" value="GGDEF"/>
    <property type="match status" value="1"/>
</dbReference>
<dbReference type="EMBL" id="BPFB01000026">
    <property type="protein sequence ID" value="GIU48055.1"/>
    <property type="molecule type" value="Genomic_DNA"/>
</dbReference>
<keyword evidence="3" id="KW-0812">Transmembrane</keyword>
<evidence type="ECO:0000256" key="2">
    <source>
        <dbReference type="ARBA" id="ARBA00034247"/>
    </source>
</evidence>
<evidence type="ECO:0000313" key="5">
    <source>
        <dbReference type="EMBL" id="GIU48055.1"/>
    </source>
</evidence>
<dbReference type="RefSeq" id="WP_162924205.1">
    <property type="nucleotide sequence ID" value="NZ_BPFB01000026.1"/>
</dbReference>
<feature type="transmembrane region" description="Helical" evidence="3">
    <location>
        <begin position="12"/>
        <end position="31"/>
    </location>
</feature>
<accession>A0ABQ4PK11</accession>
<dbReference type="EC" id="2.7.7.65" evidence="1"/>
<protein>
    <recommendedName>
        <fullName evidence="1">diguanylate cyclase</fullName>
        <ecNumber evidence="1">2.7.7.65</ecNumber>
    </recommendedName>
</protein>
<organism evidence="5 6">
    <name type="scientific">Shewanella algidipiscicola</name>
    <dbReference type="NCBI Taxonomy" id="614070"/>
    <lineage>
        <taxon>Bacteria</taxon>
        <taxon>Pseudomonadati</taxon>
        <taxon>Pseudomonadota</taxon>
        <taxon>Gammaproteobacteria</taxon>
        <taxon>Alteromonadales</taxon>
        <taxon>Shewanellaceae</taxon>
        <taxon>Shewanella</taxon>
    </lineage>
</organism>
<feature type="transmembrane region" description="Helical" evidence="3">
    <location>
        <begin position="134"/>
        <end position="152"/>
    </location>
</feature>
<dbReference type="InterPro" id="IPR043128">
    <property type="entry name" value="Rev_trsase/Diguanyl_cyclase"/>
</dbReference>
<gene>
    <name evidence="5" type="ORF">TUM4630_23520</name>
</gene>
<dbReference type="CDD" id="cd01949">
    <property type="entry name" value="GGDEF"/>
    <property type="match status" value="1"/>
</dbReference>
<feature type="transmembrane region" description="Helical" evidence="3">
    <location>
        <begin position="450"/>
        <end position="468"/>
    </location>
</feature>
<dbReference type="Gene3D" id="3.30.70.270">
    <property type="match status" value="1"/>
</dbReference>
<keyword evidence="6" id="KW-1185">Reference proteome</keyword>
<dbReference type="SMART" id="SM00267">
    <property type="entry name" value="GGDEF"/>
    <property type="match status" value="1"/>
</dbReference>
<proteinExistence type="predicted"/>
<dbReference type="NCBIfam" id="TIGR00254">
    <property type="entry name" value="GGDEF"/>
    <property type="match status" value="1"/>
</dbReference>
<evidence type="ECO:0000313" key="6">
    <source>
        <dbReference type="Proteomes" id="UP000761574"/>
    </source>
</evidence>
<comment type="catalytic activity">
    <reaction evidence="2">
        <text>2 GTP = 3',3'-c-di-GMP + 2 diphosphate</text>
        <dbReference type="Rhea" id="RHEA:24898"/>
        <dbReference type="ChEBI" id="CHEBI:33019"/>
        <dbReference type="ChEBI" id="CHEBI:37565"/>
        <dbReference type="ChEBI" id="CHEBI:58805"/>
        <dbReference type="EC" id="2.7.7.65"/>
    </reaction>
</comment>
<dbReference type="SUPFAM" id="SSF55073">
    <property type="entry name" value="Nucleotide cyclase"/>
    <property type="match status" value="1"/>
</dbReference>
<dbReference type="Gene3D" id="3.30.450.20">
    <property type="entry name" value="PAS domain"/>
    <property type="match status" value="1"/>
</dbReference>
<keyword evidence="3" id="KW-0472">Membrane</keyword>
<evidence type="ECO:0000256" key="1">
    <source>
        <dbReference type="ARBA" id="ARBA00012528"/>
    </source>
</evidence>
<sequence length="727" mass="83372">MQLINKRHLTFAFVLGFMGLLLNLMPIPLFGNQQLIIGNLFFVIVAVFLGPWYALLTALMCASGLYIVWDSWHPFILFPLEALWLGYARRKEYYSLYADIGYWVIVGMPLFYILVRFVLEMPDSYMFFTTLKQGINGILYTSLGAIIITMLPQRLHIAAKLKNQHRKSFNHQLSYTFTQLLTLVLLVSALIFSNLSINHQQLDVKRHLEDTALHLGKATETYLDNHISAIDTAARWLSFSAYDSEQWQSLLSKLHKNYPDFISMLIANEQGIVTLSSPVTNMQQSQDNAAFSIIDRHYFQQAFFNQITYISPVFLGRGFGNDPIVAISAALYLPQSPIAPIGIIEGSLNLAEFSQIYQRIPDKTQHDIVLVDENNLVIYASPALNKSPLSEFVFSSSGFNYKTSLAMLNIKQLKHKSPEFAYAKHIIKNGWTLYVLTPFYPLVMQVERQYFTTFSILLLSFLVTFALIKVVSLRLTKPLEAIAKKFHNWHQLEQDDTIFNDSTPQEIFTLSRSILKSKQELISYQLELEEKVAHRTIELQAANTKLRLLAEKDELTQLYNRRYTETHFPRLNDMCQRSCAAMAFCILDIDHFKSINDTHGHQAGDNALIFIADMMKQCFKRDTDVISRYGGEEFLIILPLCNPIEVKPHLDKFRQSVSDTPIPIGQNVNIHLTISIGAVYSDNHYHSDIDYWFKQADINLYQAKTDGRDRVICNQLTSNKQDKQSTA</sequence>
<feature type="transmembrane region" description="Helical" evidence="3">
    <location>
        <begin position="40"/>
        <end position="66"/>
    </location>
</feature>
<feature type="transmembrane region" description="Helical" evidence="3">
    <location>
        <begin position="72"/>
        <end position="88"/>
    </location>
</feature>
<dbReference type="PANTHER" id="PTHR45138:SF9">
    <property type="entry name" value="DIGUANYLATE CYCLASE DGCM-RELATED"/>
    <property type="match status" value="1"/>
</dbReference>
<dbReference type="InterPro" id="IPR029787">
    <property type="entry name" value="Nucleotide_cyclase"/>
</dbReference>
<evidence type="ECO:0000259" key="4">
    <source>
        <dbReference type="PROSITE" id="PS50887"/>
    </source>
</evidence>
<dbReference type="InterPro" id="IPR050469">
    <property type="entry name" value="Diguanylate_Cyclase"/>
</dbReference>
<feature type="transmembrane region" description="Helical" evidence="3">
    <location>
        <begin position="100"/>
        <end position="119"/>
    </location>
</feature>
<comment type="caution">
    <text evidence="5">The sequence shown here is derived from an EMBL/GenBank/DDBJ whole genome shotgun (WGS) entry which is preliminary data.</text>
</comment>
<name>A0ABQ4PK11_9GAMM</name>
<dbReference type="Proteomes" id="UP000761574">
    <property type="component" value="Unassembled WGS sequence"/>
</dbReference>
<dbReference type="PROSITE" id="PS50887">
    <property type="entry name" value="GGDEF"/>
    <property type="match status" value="1"/>
</dbReference>